<evidence type="ECO:0000313" key="3">
    <source>
        <dbReference type="Proteomes" id="UP000036449"/>
    </source>
</evidence>
<protein>
    <recommendedName>
        <fullName evidence="1">AprE-like beta-barrel domain-containing protein</fullName>
    </recommendedName>
</protein>
<comment type="caution">
    <text evidence="2">The sequence shown here is derived from an EMBL/GenBank/DDBJ whole genome shotgun (WGS) entry which is preliminary data.</text>
</comment>
<dbReference type="OrthoDB" id="9810980at2"/>
<organism evidence="2 3">
    <name type="scientific">Methylobacterium tarhaniae</name>
    <dbReference type="NCBI Taxonomy" id="1187852"/>
    <lineage>
        <taxon>Bacteria</taxon>
        <taxon>Pseudomonadati</taxon>
        <taxon>Pseudomonadota</taxon>
        <taxon>Alphaproteobacteria</taxon>
        <taxon>Hyphomicrobiales</taxon>
        <taxon>Methylobacteriaceae</taxon>
        <taxon>Methylobacterium</taxon>
    </lineage>
</organism>
<dbReference type="Proteomes" id="UP000036449">
    <property type="component" value="Unassembled WGS sequence"/>
</dbReference>
<keyword evidence="3" id="KW-1185">Reference proteome</keyword>
<name>A0A0J6TCE4_9HYPH</name>
<dbReference type="Gene3D" id="2.40.30.170">
    <property type="match status" value="1"/>
</dbReference>
<dbReference type="InterPro" id="IPR050739">
    <property type="entry name" value="MFP"/>
</dbReference>
<evidence type="ECO:0000313" key="2">
    <source>
        <dbReference type="EMBL" id="KMO44980.1"/>
    </source>
</evidence>
<gene>
    <name evidence="2" type="ORF">VQ03_00140</name>
</gene>
<accession>A0A0J6TCE4</accession>
<dbReference type="InterPro" id="IPR058982">
    <property type="entry name" value="Beta-barrel_AprE"/>
</dbReference>
<dbReference type="PANTHER" id="PTHR30386">
    <property type="entry name" value="MEMBRANE FUSION SUBUNIT OF EMRAB-TOLC MULTIDRUG EFFLUX PUMP"/>
    <property type="match status" value="1"/>
</dbReference>
<reference evidence="2 3" key="1">
    <citation type="submission" date="2015-03" db="EMBL/GenBank/DDBJ databases">
        <title>Genome sequencing of Methylobacterium tarhaniae DSM 25844.</title>
        <authorList>
            <person name="Chaudhry V."/>
            <person name="Patil P.B."/>
        </authorList>
    </citation>
    <scope>NUCLEOTIDE SEQUENCE [LARGE SCALE GENOMIC DNA]</scope>
    <source>
        <strain evidence="2 3">DSM 25844</strain>
    </source>
</reference>
<dbReference type="PATRIC" id="fig|1187852.3.peg.2692"/>
<dbReference type="Pfam" id="PF26002">
    <property type="entry name" value="Beta-barrel_AprE"/>
    <property type="match status" value="1"/>
</dbReference>
<dbReference type="EMBL" id="LABZ01000002">
    <property type="protein sequence ID" value="KMO44980.1"/>
    <property type="molecule type" value="Genomic_DNA"/>
</dbReference>
<feature type="domain" description="AprE-like beta-barrel" evidence="1">
    <location>
        <begin position="2"/>
        <end position="43"/>
    </location>
</feature>
<sequence length="105" mass="11149">MQNGDIGFVTESQEVEVKLEAFPFTRYGLVKGRVRRLGRDAAVAGPGRGAPGAQGTSVPVLQAQAALTYPAKVALAQDWIEVEGRREAIKPGMRVSAEIRTGRGG</sequence>
<dbReference type="AlphaFoldDB" id="A0A0J6TCE4"/>
<dbReference type="PANTHER" id="PTHR30386:SF27">
    <property type="entry name" value="MEMBRANE FUSION PROTEIN (MFP) FAMILY PROTEIN"/>
    <property type="match status" value="1"/>
</dbReference>
<dbReference type="RefSeq" id="WP_048448819.1">
    <property type="nucleotide sequence ID" value="NZ_LABZ01000002.1"/>
</dbReference>
<evidence type="ECO:0000259" key="1">
    <source>
        <dbReference type="Pfam" id="PF26002"/>
    </source>
</evidence>
<proteinExistence type="predicted"/>